<dbReference type="CDD" id="cd00093">
    <property type="entry name" value="HTH_XRE"/>
    <property type="match status" value="1"/>
</dbReference>
<gene>
    <name evidence="4" type="ORF">FHX40_3141</name>
</gene>
<sequence length="718" mass="76631">MAEEKETVQETAANRDDTAARTAAETRGKAAGAGSFGAELRRLRRLRGLSLSQLSELVHYSRGYLSRLENGRQAASREVARACDRVLNAGGALLAWVPDRGRRRAARQGTTGEGTASGTEVRCPYPGTAAFGTDDAGRFFGRERVVARLVGLLADRLGGGGPLVLAAPSGAGTTSLLAAGLVPALARGVLPLPDAAVPGVVMFTPTATPYRTLLDRLAEAAERPPAAPSPGPATSPDGRARRGPVVVIVDQFEEVFSRCRDEAERERFVRLLCDLSTSWNGEPPAALVVLGVRADHLERCRAYPGLAAALRDGRLDLGAMRPDELRDAITRPATAAGLELEPGLVELLLRDIGASADGYDPGALPLLAHALLATWQQRSGRTLTVAGYQLAGGVHGAAVAAAERAYASLRSADRDRARRLLLRLVQVGEDGRLTRHRVTRARLLRHVPDAVGVLDAFARARVVTLDEHHVELTHEALLEGWPRLRGWIDADRTGLRIRQRLTEAAEAWEQDGRDPCHLYRGTPLTVALEWAADPRHRHQLSAMERAFLQASARAADRDTPRRYGRLLRRLIAMMALVLSAAITVSSAPAHLVSRPETRPRPTAPGGKPRGMPGGLPRGMGPDATPQSAGTAEPPGSRACTRAPGAPAQPGGAACPNRHDPAGARAGDDQAAAGRRPGRGHGQADVRRRGRSGRLPAPQRRRDRMSGGRKRRGRSPALP</sequence>
<dbReference type="SMART" id="SM00530">
    <property type="entry name" value="HTH_XRE"/>
    <property type="match status" value="1"/>
</dbReference>
<feature type="compositionally biased region" description="Basic and acidic residues" evidence="1">
    <location>
        <begin position="656"/>
        <end position="667"/>
    </location>
</feature>
<keyword evidence="5" id="KW-1185">Reference proteome</keyword>
<dbReference type="AlphaFoldDB" id="A0A543J0Q6"/>
<feature type="region of interest" description="Disordered" evidence="1">
    <location>
        <begin position="1"/>
        <end position="31"/>
    </location>
</feature>
<feature type="domain" description="HTH cro/C1-type" evidence="3">
    <location>
        <begin position="40"/>
        <end position="94"/>
    </location>
</feature>
<dbReference type="PROSITE" id="PS50943">
    <property type="entry name" value="HTH_CROC1"/>
    <property type="match status" value="1"/>
</dbReference>
<protein>
    <submittedName>
        <fullName evidence="4">Helix-turn-helix protein</fullName>
    </submittedName>
</protein>
<organism evidence="4 5">
    <name type="scientific">Thermopolyspora flexuosa</name>
    <dbReference type="NCBI Taxonomy" id="103836"/>
    <lineage>
        <taxon>Bacteria</taxon>
        <taxon>Bacillati</taxon>
        <taxon>Actinomycetota</taxon>
        <taxon>Actinomycetes</taxon>
        <taxon>Streptosporangiales</taxon>
        <taxon>Streptosporangiaceae</taxon>
        <taxon>Thermopolyspora</taxon>
    </lineage>
</organism>
<evidence type="ECO:0000313" key="4">
    <source>
        <dbReference type="EMBL" id="TQM76407.1"/>
    </source>
</evidence>
<dbReference type="Gene3D" id="1.10.260.40">
    <property type="entry name" value="lambda repressor-like DNA-binding domains"/>
    <property type="match status" value="1"/>
</dbReference>
<feature type="compositionally biased region" description="Basic residues" evidence="1">
    <location>
        <begin position="698"/>
        <end position="718"/>
    </location>
</feature>
<feature type="compositionally biased region" description="Basic and acidic residues" evidence="1">
    <location>
        <begin position="1"/>
        <end position="28"/>
    </location>
</feature>
<dbReference type="InterPro" id="IPR049052">
    <property type="entry name" value="nSTAND1"/>
</dbReference>
<accession>A0A543J0Q6</accession>
<feature type="region of interest" description="Disordered" evidence="1">
    <location>
        <begin position="587"/>
        <end position="718"/>
    </location>
</feature>
<evidence type="ECO:0000256" key="1">
    <source>
        <dbReference type="SAM" id="MobiDB-lite"/>
    </source>
</evidence>
<comment type="caution">
    <text evidence="4">The sequence shown here is derived from an EMBL/GenBank/DDBJ whole genome shotgun (WGS) entry which is preliminary data.</text>
</comment>
<keyword evidence="2" id="KW-0472">Membrane</keyword>
<keyword evidence="2" id="KW-1133">Transmembrane helix</keyword>
<reference evidence="4 5" key="1">
    <citation type="submission" date="2019-06" db="EMBL/GenBank/DDBJ databases">
        <title>Sequencing the genomes of 1000 actinobacteria strains.</title>
        <authorList>
            <person name="Klenk H.-P."/>
        </authorList>
    </citation>
    <scope>NUCLEOTIDE SEQUENCE [LARGE SCALE GENOMIC DNA]</scope>
    <source>
        <strain evidence="4 5">DSM 43186</strain>
    </source>
</reference>
<name>A0A543J0Q6_9ACTN</name>
<feature type="compositionally biased region" description="Low complexity" evidence="1">
    <location>
        <begin position="642"/>
        <end position="653"/>
    </location>
</feature>
<dbReference type="RefSeq" id="WP_142260295.1">
    <property type="nucleotide sequence ID" value="NZ_BMPV01000001.1"/>
</dbReference>
<dbReference type="EMBL" id="VFPQ01000001">
    <property type="protein sequence ID" value="TQM76407.1"/>
    <property type="molecule type" value="Genomic_DNA"/>
</dbReference>
<dbReference type="InterPro" id="IPR010982">
    <property type="entry name" value="Lambda_DNA-bd_dom_sf"/>
</dbReference>
<evidence type="ECO:0000256" key="2">
    <source>
        <dbReference type="SAM" id="Phobius"/>
    </source>
</evidence>
<dbReference type="Proteomes" id="UP000319213">
    <property type="component" value="Unassembled WGS sequence"/>
</dbReference>
<feature type="region of interest" description="Disordered" evidence="1">
    <location>
        <begin position="221"/>
        <end position="240"/>
    </location>
</feature>
<dbReference type="GO" id="GO:0003677">
    <property type="term" value="F:DNA binding"/>
    <property type="evidence" value="ECO:0007669"/>
    <property type="project" value="InterPro"/>
</dbReference>
<dbReference type="OrthoDB" id="414967at2"/>
<dbReference type="InterPro" id="IPR001387">
    <property type="entry name" value="Cro/C1-type_HTH"/>
</dbReference>
<dbReference type="Pfam" id="PF13560">
    <property type="entry name" value="HTH_31"/>
    <property type="match status" value="1"/>
</dbReference>
<keyword evidence="2" id="KW-0812">Transmembrane</keyword>
<dbReference type="Pfam" id="PF20703">
    <property type="entry name" value="nSTAND1"/>
    <property type="match status" value="1"/>
</dbReference>
<feature type="compositionally biased region" description="Gly residues" evidence="1">
    <location>
        <begin position="607"/>
        <end position="617"/>
    </location>
</feature>
<feature type="transmembrane region" description="Helical" evidence="2">
    <location>
        <begin position="570"/>
        <end position="591"/>
    </location>
</feature>
<evidence type="ECO:0000313" key="5">
    <source>
        <dbReference type="Proteomes" id="UP000319213"/>
    </source>
</evidence>
<evidence type="ECO:0000259" key="3">
    <source>
        <dbReference type="PROSITE" id="PS50943"/>
    </source>
</evidence>
<proteinExistence type="predicted"/>
<dbReference type="SUPFAM" id="SSF47413">
    <property type="entry name" value="lambda repressor-like DNA-binding domains"/>
    <property type="match status" value="1"/>
</dbReference>